<dbReference type="AlphaFoldDB" id="A0A4R5FAX0"/>
<protein>
    <submittedName>
        <fullName evidence="1">Uncharacterized protein</fullName>
    </submittedName>
</protein>
<keyword evidence="2" id="KW-1185">Reference proteome</keyword>
<dbReference type="EMBL" id="SMLG01000002">
    <property type="protein sequence ID" value="TDE46015.1"/>
    <property type="molecule type" value="Genomic_DNA"/>
</dbReference>
<accession>A0A4R5FAX0</accession>
<evidence type="ECO:0000313" key="1">
    <source>
        <dbReference type="EMBL" id="TDE46015.1"/>
    </source>
</evidence>
<gene>
    <name evidence="1" type="ORF">E0I26_04835</name>
</gene>
<sequence>MNNNYSLVFNLKKAIIVSFLFVFSIGFSQSQRCTIYLKDNTSITGLGKIKTDGNIKFKLNSDSESTIYEATLIDRIEMNEKGTNETYKYKKLKNNFEQWLKVIIEGTVNLYKSDASGFYYAPGAMNTAGGFGGMSYGGGNITSYYINHEGESEVFKITSFGNISKNFKNAASDFFKDCPVLVERIQNKTYTKNDIEEVVEFYNMECNKAKTIPTASGTK</sequence>
<reference evidence="1 2" key="1">
    <citation type="submission" date="2019-03" db="EMBL/GenBank/DDBJ databases">
        <title>Novel species of Flavobacterium.</title>
        <authorList>
            <person name="Liu Q."/>
            <person name="Xin Y.-H."/>
        </authorList>
    </citation>
    <scope>NUCLEOTIDE SEQUENCE [LARGE SCALE GENOMIC DNA]</scope>
    <source>
        <strain evidence="1 2">LB3P52</strain>
    </source>
</reference>
<comment type="caution">
    <text evidence="1">The sequence shown here is derived from an EMBL/GenBank/DDBJ whole genome shotgun (WGS) entry which is preliminary data.</text>
</comment>
<dbReference type="OrthoDB" id="1117699at2"/>
<dbReference type="RefSeq" id="WP_131915364.1">
    <property type="nucleotide sequence ID" value="NZ_SMLG01000002.1"/>
</dbReference>
<proteinExistence type="predicted"/>
<name>A0A4R5FAX0_9FLAO</name>
<organism evidence="1 2">
    <name type="scientific">Flavobacterium rhamnosiphilum</name>
    <dbReference type="NCBI Taxonomy" id="2541724"/>
    <lineage>
        <taxon>Bacteria</taxon>
        <taxon>Pseudomonadati</taxon>
        <taxon>Bacteroidota</taxon>
        <taxon>Flavobacteriia</taxon>
        <taxon>Flavobacteriales</taxon>
        <taxon>Flavobacteriaceae</taxon>
        <taxon>Flavobacterium</taxon>
    </lineage>
</organism>
<dbReference type="Proteomes" id="UP000294814">
    <property type="component" value="Unassembled WGS sequence"/>
</dbReference>
<evidence type="ECO:0000313" key="2">
    <source>
        <dbReference type="Proteomes" id="UP000294814"/>
    </source>
</evidence>